<keyword evidence="2" id="KW-1185">Reference proteome</keyword>
<dbReference type="Proteomes" id="UP000198211">
    <property type="component" value="Unassembled WGS sequence"/>
</dbReference>
<dbReference type="OrthoDB" id="129604at2759"/>
<sequence length="197" mass="22902">MSFLLGDADHFDTLGEVLAFIDSCDTGVSYNLDDRNMLLQNILPEGASPTDVCIAQHKALTSKKRKRRNLSSSTRLQQCKKAEILYLRRRVLELEEHVKKLQLVSKRPRLLLPQREPNLERTGLNGKTRWEQLAEDCYEARLASEEKNRSLKAIMANQVQTSETLWAIMRKQTIFQVRFCTFAKHLQANRMYSYPHH</sequence>
<proteinExistence type="predicted"/>
<comment type="caution">
    <text evidence="1">The sequence shown here is derived from an EMBL/GenBank/DDBJ whole genome shotgun (WGS) entry which is preliminary data.</text>
</comment>
<gene>
    <name evidence="1" type="ORF">PHMEG_00021266</name>
</gene>
<evidence type="ECO:0000313" key="2">
    <source>
        <dbReference type="Proteomes" id="UP000198211"/>
    </source>
</evidence>
<reference evidence="2" key="1">
    <citation type="submission" date="2017-03" db="EMBL/GenBank/DDBJ databases">
        <title>Phytopthora megakarya and P. palmivora, two closely related causual agents of cacao black pod achieved similar genome size and gene model numbers by different mechanisms.</title>
        <authorList>
            <person name="Ali S."/>
            <person name="Shao J."/>
            <person name="Larry D.J."/>
            <person name="Kronmiller B."/>
            <person name="Shen D."/>
            <person name="Strem M.D."/>
            <person name="Melnick R.L."/>
            <person name="Guiltinan M.J."/>
            <person name="Tyler B.M."/>
            <person name="Meinhardt L.W."/>
            <person name="Bailey B.A."/>
        </authorList>
    </citation>
    <scope>NUCLEOTIDE SEQUENCE [LARGE SCALE GENOMIC DNA]</scope>
    <source>
        <strain evidence="2">zdho120</strain>
    </source>
</reference>
<accession>A0A225VLM6</accession>
<evidence type="ECO:0000313" key="1">
    <source>
        <dbReference type="EMBL" id="OWZ06471.1"/>
    </source>
</evidence>
<dbReference type="EMBL" id="NBNE01003947">
    <property type="protein sequence ID" value="OWZ06471.1"/>
    <property type="molecule type" value="Genomic_DNA"/>
</dbReference>
<dbReference type="AlphaFoldDB" id="A0A225VLM6"/>
<organism evidence="1 2">
    <name type="scientific">Phytophthora megakarya</name>
    <dbReference type="NCBI Taxonomy" id="4795"/>
    <lineage>
        <taxon>Eukaryota</taxon>
        <taxon>Sar</taxon>
        <taxon>Stramenopiles</taxon>
        <taxon>Oomycota</taxon>
        <taxon>Peronosporomycetes</taxon>
        <taxon>Peronosporales</taxon>
        <taxon>Peronosporaceae</taxon>
        <taxon>Phytophthora</taxon>
    </lineage>
</organism>
<protein>
    <submittedName>
        <fullName evidence="1">Uncharacterized protein</fullName>
    </submittedName>
</protein>
<name>A0A225VLM6_9STRA</name>